<dbReference type="EMBL" id="CM004470">
    <property type="protein sequence ID" value="OCT88245.1"/>
    <property type="molecule type" value="Genomic_DNA"/>
</dbReference>
<organism evidence="1 2">
    <name type="scientific">Xenopus laevis</name>
    <name type="common">African clawed frog</name>
    <dbReference type="NCBI Taxonomy" id="8355"/>
    <lineage>
        <taxon>Eukaryota</taxon>
        <taxon>Metazoa</taxon>
        <taxon>Chordata</taxon>
        <taxon>Craniata</taxon>
        <taxon>Vertebrata</taxon>
        <taxon>Euteleostomi</taxon>
        <taxon>Amphibia</taxon>
        <taxon>Batrachia</taxon>
        <taxon>Anura</taxon>
        <taxon>Pipoidea</taxon>
        <taxon>Pipidae</taxon>
        <taxon>Xenopodinae</taxon>
        <taxon>Xenopus</taxon>
        <taxon>Xenopus</taxon>
    </lineage>
</organism>
<protein>
    <submittedName>
        <fullName evidence="1">Uncharacterized protein</fullName>
    </submittedName>
</protein>
<accession>A0A974DC72</accession>
<reference evidence="2" key="1">
    <citation type="journal article" date="2016" name="Nature">
        <title>Genome evolution in the allotetraploid frog Xenopus laevis.</title>
        <authorList>
            <person name="Session A.M."/>
            <person name="Uno Y."/>
            <person name="Kwon T."/>
            <person name="Chapman J.A."/>
            <person name="Toyoda A."/>
            <person name="Takahashi S."/>
            <person name="Fukui A."/>
            <person name="Hikosaka A."/>
            <person name="Suzuki A."/>
            <person name="Kondo M."/>
            <person name="van Heeringen S.J."/>
            <person name="Quigley I."/>
            <person name="Heinz S."/>
            <person name="Ogino H."/>
            <person name="Ochi H."/>
            <person name="Hellsten U."/>
            <person name="Lyons J.B."/>
            <person name="Simakov O."/>
            <person name="Putnam N."/>
            <person name="Stites J."/>
            <person name="Kuroki Y."/>
            <person name="Tanaka T."/>
            <person name="Michiue T."/>
            <person name="Watanabe M."/>
            <person name="Bogdanovic O."/>
            <person name="Lister R."/>
            <person name="Georgiou G."/>
            <person name="Paranjpe S.S."/>
            <person name="van Kruijsbergen I."/>
            <person name="Shu S."/>
            <person name="Carlson J."/>
            <person name="Kinoshita T."/>
            <person name="Ohta Y."/>
            <person name="Mawaribuchi S."/>
            <person name="Jenkins J."/>
            <person name="Grimwood J."/>
            <person name="Schmutz J."/>
            <person name="Mitros T."/>
            <person name="Mozaffari S.V."/>
            <person name="Suzuki Y."/>
            <person name="Haramoto Y."/>
            <person name="Yamamoto T.S."/>
            <person name="Takagi C."/>
            <person name="Heald R."/>
            <person name="Miller K."/>
            <person name="Haudenschild C."/>
            <person name="Kitzman J."/>
            <person name="Nakayama T."/>
            <person name="Izutsu Y."/>
            <person name="Robert J."/>
            <person name="Fortriede J."/>
            <person name="Burns K."/>
            <person name="Lotay V."/>
            <person name="Karimi K."/>
            <person name="Yasuoka Y."/>
            <person name="Dichmann D.S."/>
            <person name="Flajnik M.F."/>
            <person name="Houston D.W."/>
            <person name="Shendure J."/>
            <person name="DuPasquier L."/>
            <person name="Vize P.D."/>
            <person name="Zorn A.M."/>
            <person name="Ito M."/>
            <person name="Marcotte E.M."/>
            <person name="Wallingford J.B."/>
            <person name="Ito Y."/>
            <person name="Asashima M."/>
            <person name="Ueno N."/>
            <person name="Matsuda Y."/>
            <person name="Veenstra G.J."/>
            <person name="Fujiyama A."/>
            <person name="Harland R.M."/>
            <person name="Taira M."/>
            <person name="Rokhsar D.S."/>
        </authorList>
    </citation>
    <scope>NUCLEOTIDE SEQUENCE [LARGE SCALE GENOMIC DNA]</scope>
    <source>
        <strain evidence="2">J</strain>
    </source>
</reference>
<sequence length="77" mass="8909">MYKVVSWYSDTKCAPHYITMVLINLVQRHRRIYDLPVVELLGLQLHQGPWPCTLCGARCPRKEMVTSNSHDLVVLTL</sequence>
<dbReference type="Proteomes" id="UP000694892">
    <property type="component" value="Chromosome 3L"/>
</dbReference>
<gene>
    <name evidence="1" type="ORF">XELAEV_18016874mg</name>
</gene>
<proteinExistence type="predicted"/>
<evidence type="ECO:0000313" key="2">
    <source>
        <dbReference type="Proteomes" id="UP000694892"/>
    </source>
</evidence>
<dbReference type="AlphaFoldDB" id="A0A974DC72"/>
<evidence type="ECO:0000313" key="1">
    <source>
        <dbReference type="EMBL" id="OCT88245.1"/>
    </source>
</evidence>
<name>A0A974DC72_XENLA</name>